<evidence type="ECO:0000313" key="3">
    <source>
        <dbReference type="Proteomes" id="UP000306813"/>
    </source>
</evidence>
<dbReference type="EMBL" id="VRMA01000039">
    <property type="protein sequence ID" value="TXK57528.1"/>
    <property type="molecule type" value="Genomic_DNA"/>
</dbReference>
<dbReference type="AlphaFoldDB" id="A0AAX2UM59"/>
<keyword evidence="4" id="KW-1185">Reference proteome</keyword>
<dbReference type="GO" id="GO:0032259">
    <property type="term" value="P:methylation"/>
    <property type="evidence" value="ECO:0007669"/>
    <property type="project" value="UniProtKB-KW"/>
</dbReference>
<protein>
    <submittedName>
        <fullName evidence="1">Methyltransferase domain-containing protein</fullName>
    </submittedName>
</protein>
<evidence type="ECO:0000313" key="2">
    <source>
        <dbReference type="EMBL" id="TXK57528.1"/>
    </source>
</evidence>
<dbReference type="SUPFAM" id="SSF53335">
    <property type="entry name" value="S-adenosyl-L-methionine-dependent methyltransferases"/>
    <property type="match status" value="1"/>
</dbReference>
<reference evidence="2 4" key="2">
    <citation type="submission" date="2019-08" db="EMBL/GenBank/DDBJ databases">
        <title>Rapid identification of Enteric Bacteria from Whole Genome Sequences (WGS) using Average Nucleotide Identity (ANI).</title>
        <authorList>
            <person name="Lane C."/>
        </authorList>
    </citation>
    <scope>NUCLEOTIDE SEQUENCE [LARGE SCALE GENOMIC DNA]</scope>
    <source>
        <strain evidence="2 4">D4984</strain>
    </source>
</reference>
<keyword evidence="1" id="KW-0808">Transferase</keyword>
<name>A0AAX2UM59_9BACT</name>
<gene>
    <name evidence="1" type="ORF">FDW42_01365</name>
    <name evidence="2" type="ORF">FVD16_04710</name>
</gene>
<evidence type="ECO:0000313" key="1">
    <source>
        <dbReference type="EMBL" id="TNB58705.1"/>
    </source>
</evidence>
<dbReference type="GO" id="GO:0008168">
    <property type="term" value="F:methyltransferase activity"/>
    <property type="evidence" value="ECO:0007669"/>
    <property type="project" value="UniProtKB-KW"/>
</dbReference>
<accession>A0AAX2UM59</accession>
<dbReference type="Pfam" id="PF13489">
    <property type="entry name" value="Methyltransf_23"/>
    <property type="match status" value="1"/>
</dbReference>
<dbReference type="Gene3D" id="3.40.50.150">
    <property type="entry name" value="Vaccinia Virus protein VP39"/>
    <property type="match status" value="1"/>
</dbReference>
<dbReference type="EMBL" id="VDBS01000014">
    <property type="protein sequence ID" value="TNB58705.1"/>
    <property type="molecule type" value="Genomic_DNA"/>
</dbReference>
<proteinExistence type="predicted"/>
<dbReference type="InterPro" id="IPR029063">
    <property type="entry name" value="SAM-dependent_MTases_sf"/>
</dbReference>
<dbReference type="Proteomes" id="UP000306813">
    <property type="component" value="Unassembled WGS sequence"/>
</dbReference>
<reference evidence="1 3" key="1">
    <citation type="submission" date="2019-05" db="EMBL/GenBank/DDBJ databases">
        <title>Draft genomes of eight strains of Campylobacter helveticus isolated from cats and a dog in New Zealand.</title>
        <authorList>
            <person name="Bojanic K."/>
            <person name="Midwinter A.C."/>
            <person name="Biggs P.J."/>
            <person name="Acke E."/>
            <person name="Cornelius A.J."/>
            <person name="Marshall J.C."/>
        </authorList>
    </citation>
    <scope>NUCLEOTIDE SEQUENCE [LARGE SCALE GENOMIC DNA]</scope>
    <source>
        <strain evidence="1 3">ACP123b</strain>
    </source>
</reference>
<dbReference type="Proteomes" id="UP000321317">
    <property type="component" value="Unassembled WGS sequence"/>
</dbReference>
<sequence length="237" mass="27665">MGANLNFLKAKDSYKTAAKAQDIMGQRLCDMLENLHLKEFDRVFEFGCGMGEFSQKLQNTIYFKDYVRNDILDYKSEFEVEIFDMDKIPAHFLATQKFQLIASNAVIQWLKSDIFTNLYALLEEGGILLLSSFGEDNLKEIKSLTGLSLRYKNLKEYERLLEKFEILALKEEMIKLKFESALEVFRHLKLSGVNSLGKFFLGKDTLLKMKQEFNNTLTYHSIYILCKKRLNEFCYNA</sequence>
<evidence type="ECO:0000313" key="4">
    <source>
        <dbReference type="Proteomes" id="UP000321317"/>
    </source>
</evidence>
<comment type="caution">
    <text evidence="1">The sequence shown here is derived from an EMBL/GenBank/DDBJ whole genome shotgun (WGS) entry which is preliminary data.</text>
</comment>
<keyword evidence="1" id="KW-0489">Methyltransferase</keyword>
<organism evidence="1 3">
    <name type="scientific">Campylobacter helveticus</name>
    <dbReference type="NCBI Taxonomy" id="28898"/>
    <lineage>
        <taxon>Bacteria</taxon>
        <taxon>Pseudomonadati</taxon>
        <taxon>Campylobacterota</taxon>
        <taxon>Epsilonproteobacteria</taxon>
        <taxon>Campylobacterales</taxon>
        <taxon>Campylobacteraceae</taxon>
        <taxon>Campylobacter</taxon>
    </lineage>
</organism>